<keyword evidence="2" id="KW-0328">Glycosyltransferase</keyword>
<dbReference type="RefSeq" id="WP_281485469.1">
    <property type="nucleotide sequence ID" value="NZ_CP124543.1"/>
</dbReference>
<evidence type="ECO:0000313" key="2">
    <source>
        <dbReference type="EMBL" id="WGV28241.1"/>
    </source>
</evidence>
<evidence type="ECO:0000313" key="3">
    <source>
        <dbReference type="Proteomes" id="UP001223520"/>
    </source>
</evidence>
<dbReference type="KEGG" id="hbq:QI031_12540"/>
<evidence type="ECO:0000259" key="1">
    <source>
        <dbReference type="Pfam" id="PF00535"/>
    </source>
</evidence>
<dbReference type="InterPro" id="IPR001173">
    <property type="entry name" value="Glyco_trans_2-like"/>
</dbReference>
<sequence>MNKLLTIAIPTYNRAELLDKQLAWLAQAIKGFELDCEILISDNCSTDHTQEVISKWQQHLSDISFKTNRNPENLGVMRNIMYCLNSATTKYVWTIGDDDPIQDRAVNYVINKLKENEELSLLFLNFSGRNKITGEPVHPPTITGNRWFDADIEDASSDGKTIFEHCFAKSVGAVIFLTATVYRTDLVKRALQSWPDAANNWISLAYLAGYCAANGDVIVTKETYLECIVGVSYWQKEPKSALLMQYKHIPEVILKLEEAGYSKQFCRQMLLHNSKEVSIKVFLGALRRWPVSAIKTLVPFLTLVSISAFDIVAFKEFQIFDNSEPSAQELRTNYHKRSPHSKSIIKTR</sequence>
<proteinExistence type="predicted"/>
<keyword evidence="3" id="KW-1185">Reference proteome</keyword>
<gene>
    <name evidence="2" type="ORF">QI031_12540</name>
</gene>
<organism evidence="2 3">
    <name type="scientific">Halotia branconii CENA392</name>
    <dbReference type="NCBI Taxonomy" id="1539056"/>
    <lineage>
        <taxon>Bacteria</taxon>
        <taxon>Bacillati</taxon>
        <taxon>Cyanobacteriota</taxon>
        <taxon>Cyanophyceae</taxon>
        <taxon>Nostocales</taxon>
        <taxon>Nodulariaceae</taxon>
        <taxon>Halotia</taxon>
    </lineage>
</organism>
<dbReference type="AlphaFoldDB" id="A0AAJ6PBV8"/>
<dbReference type="Gene3D" id="3.90.550.10">
    <property type="entry name" value="Spore Coat Polysaccharide Biosynthesis Protein SpsA, Chain A"/>
    <property type="match status" value="1"/>
</dbReference>
<dbReference type="Proteomes" id="UP001223520">
    <property type="component" value="Chromosome"/>
</dbReference>
<protein>
    <submittedName>
        <fullName evidence="2">Glycosyltransferase family 2 protein</fullName>
        <ecNumber evidence="2">2.4.-.-</ecNumber>
    </submittedName>
</protein>
<dbReference type="InterPro" id="IPR029044">
    <property type="entry name" value="Nucleotide-diphossugar_trans"/>
</dbReference>
<name>A0AAJ6PBV8_9CYAN</name>
<reference evidence="2 3" key="1">
    <citation type="journal article" date="2023" name="Limnol Oceanogr Lett">
        <title>Environmental adaptations by the intertidal Antarctic cyanobacterium Halotia branconii CENA392 as revealed using long-read genome sequencing.</title>
        <authorList>
            <person name="Dextro R.B."/>
            <person name="Delbaje E."/>
            <person name="Freitas P.N.N."/>
            <person name="Geraldes V."/>
            <person name="Pinto E."/>
            <person name="Long P.F."/>
            <person name="Fiore M.F."/>
        </authorList>
    </citation>
    <scope>NUCLEOTIDE SEQUENCE [LARGE SCALE GENOMIC DNA]</scope>
    <source>
        <strain evidence="2 3">CENA392</strain>
    </source>
</reference>
<keyword evidence="2" id="KW-0808">Transferase</keyword>
<dbReference type="Pfam" id="PF00535">
    <property type="entry name" value="Glycos_transf_2"/>
    <property type="match status" value="1"/>
</dbReference>
<dbReference type="EC" id="2.4.-.-" evidence="2"/>
<dbReference type="EMBL" id="CP124543">
    <property type="protein sequence ID" value="WGV28241.1"/>
    <property type="molecule type" value="Genomic_DNA"/>
</dbReference>
<dbReference type="SUPFAM" id="SSF53448">
    <property type="entry name" value="Nucleotide-diphospho-sugar transferases"/>
    <property type="match status" value="1"/>
</dbReference>
<feature type="domain" description="Glycosyltransferase 2-like" evidence="1">
    <location>
        <begin position="6"/>
        <end position="118"/>
    </location>
</feature>
<accession>A0AAJ6PBV8</accession>
<dbReference type="PANTHER" id="PTHR22916:SF3">
    <property type="entry name" value="UDP-GLCNAC:BETAGAL BETA-1,3-N-ACETYLGLUCOSAMINYLTRANSFERASE-LIKE PROTEIN 1"/>
    <property type="match status" value="1"/>
</dbReference>
<dbReference type="GO" id="GO:0016758">
    <property type="term" value="F:hexosyltransferase activity"/>
    <property type="evidence" value="ECO:0007669"/>
    <property type="project" value="UniProtKB-ARBA"/>
</dbReference>
<dbReference type="PANTHER" id="PTHR22916">
    <property type="entry name" value="GLYCOSYLTRANSFERASE"/>
    <property type="match status" value="1"/>
</dbReference>